<sequence>EDPYIKVQVKHQESKTGSSSLRDFIGTLGADQKGLFVSTGGYTGPAKEEVKRTDRRVTLIDRDRFIELLLTHYEEIEPEYTNLIPLKQVYVPTEEP</sequence>
<dbReference type="AlphaFoldDB" id="M0JRY1"/>
<feature type="domain" description="Restriction endonuclease type IV Mrr" evidence="1">
    <location>
        <begin position="5"/>
        <end position="69"/>
    </location>
</feature>
<proteinExistence type="predicted"/>
<dbReference type="Pfam" id="PF04471">
    <property type="entry name" value="Mrr_cat"/>
    <property type="match status" value="1"/>
</dbReference>
<dbReference type="SUPFAM" id="SSF52980">
    <property type="entry name" value="Restriction endonuclease-like"/>
    <property type="match status" value="1"/>
</dbReference>
<organism evidence="2 3">
    <name type="scientific">Haloarcula marismortui ATCC 33800</name>
    <dbReference type="NCBI Taxonomy" id="662476"/>
    <lineage>
        <taxon>Archaea</taxon>
        <taxon>Methanobacteriati</taxon>
        <taxon>Methanobacteriota</taxon>
        <taxon>Stenosarchaea group</taxon>
        <taxon>Halobacteria</taxon>
        <taxon>Halobacteriales</taxon>
        <taxon>Haloarculaceae</taxon>
        <taxon>Haloarcula</taxon>
    </lineage>
</organism>
<dbReference type="InterPro" id="IPR011335">
    <property type="entry name" value="Restrct_endonuc-II-like"/>
</dbReference>
<dbReference type="Proteomes" id="UP000011659">
    <property type="component" value="Unassembled WGS sequence"/>
</dbReference>
<accession>M0JRY1</accession>
<comment type="caution">
    <text evidence="2">The sequence shown here is derived from an EMBL/GenBank/DDBJ whole genome shotgun (WGS) entry which is preliminary data.</text>
</comment>
<evidence type="ECO:0000259" key="1">
    <source>
        <dbReference type="Pfam" id="PF04471"/>
    </source>
</evidence>
<reference evidence="2 3" key="1">
    <citation type="journal article" date="2014" name="PLoS Genet.">
        <title>Phylogenetically driven sequencing of extremely halophilic archaea reveals strategies for static and dynamic osmo-response.</title>
        <authorList>
            <person name="Becker E.A."/>
            <person name="Seitzer P.M."/>
            <person name="Tritt A."/>
            <person name="Larsen D."/>
            <person name="Krusor M."/>
            <person name="Yao A.I."/>
            <person name="Wu D."/>
            <person name="Madern D."/>
            <person name="Eisen J.A."/>
            <person name="Darling A.E."/>
            <person name="Facciotti M.T."/>
        </authorList>
    </citation>
    <scope>NUCLEOTIDE SEQUENCE [LARGE SCALE GENOMIC DNA]</scope>
    <source>
        <strain evidence="2 3">ATCC 33800</strain>
    </source>
</reference>
<dbReference type="PANTHER" id="PTHR30015">
    <property type="entry name" value="MRR RESTRICTION SYSTEM PROTEIN"/>
    <property type="match status" value="1"/>
</dbReference>
<feature type="non-terminal residue" evidence="2">
    <location>
        <position position="1"/>
    </location>
</feature>
<evidence type="ECO:0000313" key="2">
    <source>
        <dbReference type="EMBL" id="EMA11726.1"/>
    </source>
</evidence>
<dbReference type="GO" id="GO:0015666">
    <property type="term" value="F:restriction endodeoxyribonuclease activity"/>
    <property type="evidence" value="ECO:0007669"/>
    <property type="project" value="TreeGrafter"/>
</dbReference>
<dbReference type="InterPro" id="IPR011856">
    <property type="entry name" value="tRNA_endonuc-like_dom_sf"/>
</dbReference>
<gene>
    <name evidence="2" type="ORF">C436_15905</name>
</gene>
<dbReference type="GO" id="GO:0003677">
    <property type="term" value="F:DNA binding"/>
    <property type="evidence" value="ECO:0007669"/>
    <property type="project" value="InterPro"/>
</dbReference>
<evidence type="ECO:0000313" key="3">
    <source>
        <dbReference type="Proteomes" id="UP000011659"/>
    </source>
</evidence>
<dbReference type="GO" id="GO:0009307">
    <property type="term" value="P:DNA restriction-modification system"/>
    <property type="evidence" value="ECO:0007669"/>
    <property type="project" value="InterPro"/>
</dbReference>
<dbReference type="InterPro" id="IPR007560">
    <property type="entry name" value="Restrct_endonuc_IV_Mrr"/>
</dbReference>
<dbReference type="EMBL" id="AOLR01000026">
    <property type="protein sequence ID" value="EMA11726.1"/>
    <property type="molecule type" value="Genomic_DNA"/>
</dbReference>
<dbReference type="Gene3D" id="3.40.1350.10">
    <property type="match status" value="1"/>
</dbReference>
<name>M0JRY1_9EURY</name>
<dbReference type="PANTHER" id="PTHR30015:SF7">
    <property type="entry name" value="TYPE IV METHYL-DIRECTED RESTRICTION ENZYME ECOKMRR"/>
    <property type="match status" value="1"/>
</dbReference>
<dbReference type="InterPro" id="IPR052906">
    <property type="entry name" value="Type_IV_Methyl-Rstrct_Enzyme"/>
</dbReference>
<dbReference type="RefSeq" id="WP_004965142.1">
    <property type="nucleotide sequence ID" value="NZ_AOLR01000026.1"/>
</dbReference>
<protein>
    <submittedName>
        <fullName evidence="2">Mrr restriction system protein</fullName>
    </submittedName>
</protein>
<keyword evidence="3" id="KW-1185">Reference proteome</keyword>